<evidence type="ECO:0000256" key="4">
    <source>
        <dbReference type="ARBA" id="ARBA00022544"/>
    </source>
</evidence>
<feature type="transmembrane region" description="Helical" evidence="8">
    <location>
        <begin position="334"/>
        <end position="355"/>
    </location>
</feature>
<dbReference type="PATRIC" id="fig|483937.3.peg.1847"/>
<feature type="transmembrane region" description="Helical" evidence="8">
    <location>
        <begin position="45"/>
        <end position="61"/>
    </location>
</feature>
<evidence type="ECO:0000256" key="3">
    <source>
        <dbReference type="ARBA" id="ARBA00022448"/>
    </source>
</evidence>
<comment type="subcellular location">
    <subcellularLocation>
        <location evidence="1">Membrane</location>
        <topology evidence="1">Multi-pass membrane protein</topology>
    </subcellularLocation>
</comment>
<feature type="transmembrane region" description="Helical" evidence="8">
    <location>
        <begin position="216"/>
        <end position="239"/>
    </location>
</feature>
<dbReference type="GO" id="GO:0016020">
    <property type="term" value="C:membrane"/>
    <property type="evidence" value="ECO:0007669"/>
    <property type="project" value="UniProtKB-SubCell"/>
</dbReference>
<dbReference type="Pfam" id="PF03845">
    <property type="entry name" value="Spore_permease"/>
    <property type="match status" value="1"/>
</dbReference>
<keyword evidence="6 8" id="KW-1133">Transmembrane helix</keyword>
<gene>
    <name evidence="9" type="ORF">AMQ84_29575</name>
</gene>
<dbReference type="AlphaFoldDB" id="A0A132TFW7"/>
<feature type="transmembrane region" description="Helical" evidence="8">
    <location>
        <begin position="184"/>
        <end position="204"/>
    </location>
</feature>
<keyword evidence="4" id="KW-0309">Germination</keyword>
<evidence type="ECO:0000256" key="5">
    <source>
        <dbReference type="ARBA" id="ARBA00022692"/>
    </source>
</evidence>
<feature type="transmembrane region" description="Helical" evidence="8">
    <location>
        <begin position="81"/>
        <end position="102"/>
    </location>
</feature>
<evidence type="ECO:0000313" key="10">
    <source>
        <dbReference type="Proteomes" id="UP000070475"/>
    </source>
</evidence>
<keyword evidence="10" id="KW-1185">Reference proteome</keyword>
<evidence type="ECO:0000256" key="1">
    <source>
        <dbReference type="ARBA" id="ARBA00004141"/>
    </source>
</evidence>
<comment type="caution">
    <text evidence="9">The sequence shown here is derived from an EMBL/GenBank/DDBJ whole genome shotgun (WGS) entry which is preliminary data.</text>
</comment>
<dbReference type="InterPro" id="IPR004761">
    <property type="entry name" value="Spore_GerAB"/>
</dbReference>
<dbReference type="EMBL" id="LIRB01000148">
    <property type="protein sequence ID" value="KWX70235.1"/>
    <property type="molecule type" value="Genomic_DNA"/>
</dbReference>
<evidence type="ECO:0000256" key="6">
    <source>
        <dbReference type="ARBA" id="ARBA00022989"/>
    </source>
</evidence>
<dbReference type="PANTHER" id="PTHR34975:SF2">
    <property type="entry name" value="SPORE GERMINATION PROTEIN A2"/>
    <property type="match status" value="1"/>
</dbReference>
<accession>A0A132TFW7</accession>
<evidence type="ECO:0000313" key="9">
    <source>
        <dbReference type="EMBL" id="KWX70235.1"/>
    </source>
</evidence>
<keyword evidence="3" id="KW-0813">Transport</keyword>
<sequence>MIEKGKISAAQLGLLFYSVTAYDGILYIPKVTGKEAGHDLWLSPIWAHLLGLLFVLGMLRLSSRFPKETIIQYSVRLLGPWAGKAVGLVVILYGINLTSVILREFGDFISAVFLRETPPLIAIGGIVLLVAYAVRGGLEVLGRLAELFLPITFLVFGLLIILSIPEWDVNNILPVMGEGIAPSIKGALVPFSWFSGYLMLGLYFPFVSNQRKTTVYIVLTWFALMVTLSVSGLVSVFLFGKHVSTLNYPFIEVVRYIGIGKFIQHVDALLLIVWLPGTFIQLTTYLYTAALGASQWFGLKNYRQLVFPVGLIALVLSMWRTSGVEEFQIYLGTSHVIFDFFNIALGLLLFLTAWIRSRKDRRQAVAESNAAK</sequence>
<feature type="transmembrane region" description="Helical" evidence="8">
    <location>
        <begin position="305"/>
        <end position="322"/>
    </location>
</feature>
<keyword evidence="7 8" id="KW-0472">Membrane</keyword>
<dbReference type="Gene3D" id="1.20.1740.10">
    <property type="entry name" value="Amino acid/polyamine transporter I"/>
    <property type="match status" value="1"/>
</dbReference>
<name>A0A132TFW7_9BACL</name>
<keyword evidence="5 8" id="KW-0812">Transmembrane</keyword>
<proteinExistence type="inferred from homology"/>
<dbReference type="PANTHER" id="PTHR34975">
    <property type="entry name" value="SPORE GERMINATION PROTEIN A2"/>
    <property type="match status" value="1"/>
</dbReference>
<protein>
    <submittedName>
        <fullName evidence="9">Spore gernimation protein</fullName>
    </submittedName>
</protein>
<dbReference type="GO" id="GO:0009847">
    <property type="term" value="P:spore germination"/>
    <property type="evidence" value="ECO:0007669"/>
    <property type="project" value="InterPro"/>
</dbReference>
<feature type="transmembrane region" description="Helical" evidence="8">
    <location>
        <begin position="108"/>
        <end position="132"/>
    </location>
</feature>
<dbReference type="NCBIfam" id="TIGR00912">
    <property type="entry name" value="2A0309"/>
    <property type="match status" value="1"/>
</dbReference>
<feature type="transmembrane region" description="Helical" evidence="8">
    <location>
        <begin position="268"/>
        <end position="293"/>
    </location>
</feature>
<evidence type="ECO:0000256" key="8">
    <source>
        <dbReference type="SAM" id="Phobius"/>
    </source>
</evidence>
<comment type="similarity">
    <text evidence="2">Belongs to the amino acid-polyamine-organocation (APC) superfamily. Spore germination protein (SGP) (TC 2.A.3.9) family.</text>
</comment>
<dbReference type="RefSeq" id="WP_060863339.1">
    <property type="nucleotide sequence ID" value="NZ_LIRB01000148.1"/>
</dbReference>
<evidence type="ECO:0000256" key="2">
    <source>
        <dbReference type="ARBA" id="ARBA00007998"/>
    </source>
</evidence>
<evidence type="ECO:0000256" key="7">
    <source>
        <dbReference type="ARBA" id="ARBA00023136"/>
    </source>
</evidence>
<dbReference type="OrthoDB" id="2078716at2"/>
<organism evidence="9 10">
    <name type="scientific">Paenibacillus riograndensis</name>
    <dbReference type="NCBI Taxonomy" id="483937"/>
    <lineage>
        <taxon>Bacteria</taxon>
        <taxon>Bacillati</taxon>
        <taxon>Bacillota</taxon>
        <taxon>Bacilli</taxon>
        <taxon>Bacillales</taxon>
        <taxon>Paenibacillaceae</taxon>
        <taxon>Paenibacillus</taxon>
        <taxon>Paenibacillus sonchi group</taxon>
    </lineage>
</organism>
<dbReference type="Proteomes" id="UP000070475">
    <property type="component" value="Unassembled WGS sequence"/>
</dbReference>
<feature type="transmembrane region" description="Helical" evidence="8">
    <location>
        <begin position="144"/>
        <end position="164"/>
    </location>
</feature>
<reference evidence="9 10" key="1">
    <citation type="submission" date="2015-08" db="EMBL/GenBank/DDBJ databases">
        <title>Genomes of Paenibacillus riograndensis.</title>
        <authorList>
            <person name="Sant'Anna F.H."/>
            <person name="Souza R."/>
            <person name="Ambrosini A."/>
            <person name="Bach E."/>
            <person name="Fernandes G."/>
            <person name="Balsanelli E."/>
            <person name="Baura V.A."/>
            <person name="Pedrosa F.O."/>
            <person name="Souza E.M."/>
            <person name="Passaglia L."/>
        </authorList>
    </citation>
    <scope>NUCLEOTIDE SEQUENCE [LARGE SCALE GENOMIC DNA]</scope>
    <source>
        <strain evidence="9 10">CAS34</strain>
    </source>
</reference>